<name>A0AAP0L738_9MAGN</name>
<protein>
    <submittedName>
        <fullName evidence="1">Uncharacterized protein</fullName>
    </submittedName>
</protein>
<dbReference type="Proteomes" id="UP001419268">
    <property type="component" value="Unassembled WGS sequence"/>
</dbReference>
<accession>A0AAP0L738</accession>
<gene>
    <name evidence="1" type="ORF">Scep_000672</name>
</gene>
<keyword evidence="2" id="KW-1185">Reference proteome</keyword>
<evidence type="ECO:0000313" key="2">
    <source>
        <dbReference type="Proteomes" id="UP001419268"/>
    </source>
</evidence>
<dbReference type="EMBL" id="JBBNAG010000001">
    <property type="protein sequence ID" value="KAK9165481.1"/>
    <property type="molecule type" value="Genomic_DNA"/>
</dbReference>
<sequence>MELELLIGDEMDFILTMARNLVASYLNEFLKEICWCCYLKESLMFLRFPLPFC</sequence>
<organism evidence="1 2">
    <name type="scientific">Stephania cephalantha</name>
    <dbReference type="NCBI Taxonomy" id="152367"/>
    <lineage>
        <taxon>Eukaryota</taxon>
        <taxon>Viridiplantae</taxon>
        <taxon>Streptophyta</taxon>
        <taxon>Embryophyta</taxon>
        <taxon>Tracheophyta</taxon>
        <taxon>Spermatophyta</taxon>
        <taxon>Magnoliopsida</taxon>
        <taxon>Ranunculales</taxon>
        <taxon>Menispermaceae</taxon>
        <taxon>Menispermoideae</taxon>
        <taxon>Cissampelideae</taxon>
        <taxon>Stephania</taxon>
    </lineage>
</organism>
<dbReference type="AlphaFoldDB" id="A0AAP0L738"/>
<reference evidence="1 2" key="1">
    <citation type="submission" date="2024-01" db="EMBL/GenBank/DDBJ databases">
        <title>Genome assemblies of Stephania.</title>
        <authorList>
            <person name="Yang L."/>
        </authorList>
    </citation>
    <scope>NUCLEOTIDE SEQUENCE [LARGE SCALE GENOMIC DNA]</scope>
    <source>
        <strain evidence="1">JXDWG</strain>
        <tissue evidence="1">Leaf</tissue>
    </source>
</reference>
<proteinExistence type="predicted"/>
<comment type="caution">
    <text evidence="1">The sequence shown here is derived from an EMBL/GenBank/DDBJ whole genome shotgun (WGS) entry which is preliminary data.</text>
</comment>
<evidence type="ECO:0000313" key="1">
    <source>
        <dbReference type="EMBL" id="KAK9165481.1"/>
    </source>
</evidence>